<evidence type="ECO:0000256" key="1">
    <source>
        <dbReference type="SAM" id="Phobius"/>
    </source>
</evidence>
<organism evidence="2 3">
    <name type="scientific">Rosa chinensis</name>
    <name type="common">China rose</name>
    <dbReference type="NCBI Taxonomy" id="74649"/>
    <lineage>
        <taxon>Eukaryota</taxon>
        <taxon>Viridiplantae</taxon>
        <taxon>Streptophyta</taxon>
        <taxon>Embryophyta</taxon>
        <taxon>Tracheophyta</taxon>
        <taxon>Spermatophyta</taxon>
        <taxon>Magnoliopsida</taxon>
        <taxon>eudicotyledons</taxon>
        <taxon>Gunneridae</taxon>
        <taxon>Pentapetalae</taxon>
        <taxon>rosids</taxon>
        <taxon>fabids</taxon>
        <taxon>Rosales</taxon>
        <taxon>Rosaceae</taxon>
        <taxon>Rosoideae</taxon>
        <taxon>Rosoideae incertae sedis</taxon>
        <taxon>Rosa</taxon>
    </lineage>
</organism>
<proteinExistence type="predicted"/>
<keyword evidence="1" id="KW-1133">Transmembrane helix</keyword>
<dbReference type="AlphaFoldDB" id="A0A2P6S7I3"/>
<evidence type="ECO:0000313" key="2">
    <source>
        <dbReference type="EMBL" id="PRQ54650.1"/>
    </source>
</evidence>
<evidence type="ECO:0000313" key="3">
    <source>
        <dbReference type="Proteomes" id="UP000238479"/>
    </source>
</evidence>
<gene>
    <name evidence="2" type="ORF">RchiOBHm_Chr1g0316041</name>
</gene>
<keyword evidence="1" id="KW-0812">Transmembrane</keyword>
<sequence length="60" mass="6887">MRCTICQNSIIILHNNIEASQVRFSIPRCIEVDFDAANWWLCPSGFWIIGVVVYVRGMSL</sequence>
<dbReference type="Proteomes" id="UP000238479">
    <property type="component" value="Chromosome 1"/>
</dbReference>
<keyword evidence="1" id="KW-0472">Membrane</keyword>
<dbReference type="Gramene" id="PRQ54650">
    <property type="protein sequence ID" value="PRQ54650"/>
    <property type="gene ID" value="RchiOBHm_Chr1g0316041"/>
</dbReference>
<comment type="caution">
    <text evidence="2">The sequence shown here is derived from an EMBL/GenBank/DDBJ whole genome shotgun (WGS) entry which is preliminary data.</text>
</comment>
<accession>A0A2P6S7I3</accession>
<name>A0A2P6S7I3_ROSCH</name>
<dbReference type="EMBL" id="PDCK01000039">
    <property type="protein sequence ID" value="PRQ54650.1"/>
    <property type="molecule type" value="Genomic_DNA"/>
</dbReference>
<keyword evidence="3" id="KW-1185">Reference proteome</keyword>
<feature type="transmembrane region" description="Helical" evidence="1">
    <location>
        <begin position="37"/>
        <end position="55"/>
    </location>
</feature>
<reference evidence="2 3" key="1">
    <citation type="journal article" date="2018" name="Nat. Genet.">
        <title>The Rosa genome provides new insights in the design of modern roses.</title>
        <authorList>
            <person name="Bendahmane M."/>
        </authorList>
    </citation>
    <scope>NUCLEOTIDE SEQUENCE [LARGE SCALE GENOMIC DNA]</scope>
    <source>
        <strain evidence="3">cv. Old Blush</strain>
    </source>
</reference>
<protein>
    <submittedName>
        <fullName evidence="2">Uncharacterized protein</fullName>
    </submittedName>
</protein>